<evidence type="ECO:0000256" key="3">
    <source>
        <dbReference type="ARBA" id="ARBA00022448"/>
    </source>
</evidence>
<dbReference type="EMBL" id="LNIZ01000009">
    <property type="protein sequence ID" value="KTF03538.1"/>
    <property type="molecule type" value="Genomic_DNA"/>
</dbReference>
<feature type="transmembrane region" description="Helical" evidence="8">
    <location>
        <begin position="159"/>
        <end position="181"/>
    </location>
</feature>
<dbReference type="AlphaFoldDB" id="A0A0W1KHW3"/>
<keyword evidence="6 8" id="KW-1133">Transmembrane helix</keyword>
<dbReference type="SUPFAM" id="SSF81345">
    <property type="entry name" value="ABC transporter involved in vitamin B12 uptake, BtuC"/>
    <property type="match status" value="1"/>
</dbReference>
<keyword evidence="5 8" id="KW-0812">Transmembrane</keyword>
<accession>A0A0W1KHW3</accession>
<dbReference type="RefSeq" id="WP_236698699.1">
    <property type="nucleotide sequence ID" value="NZ_CALTZF010000017.1"/>
</dbReference>
<proteinExistence type="inferred from homology"/>
<evidence type="ECO:0000256" key="7">
    <source>
        <dbReference type="ARBA" id="ARBA00023136"/>
    </source>
</evidence>
<evidence type="ECO:0000256" key="2">
    <source>
        <dbReference type="ARBA" id="ARBA00007935"/>
    </source>
</evidence>
<name>A0A0W1KHW3_9ACTO</name>
<keyword evidence="7 8" id="KW-0472">Membrane</keyword>
<feature type="transmembrane region" description="Helical" evidence="8">
    <location>
        <begin position="188"/>
        <end position="209"/>
    </location>
</feature>
<evidence type="ECO:0000256" key="5">
    <source>
        <dbReference type="ARBA" id="ARBA00022692"/>
    </source>
</evidence>
<comment type="caution">
    <text evidence="9">The sequence shown here is derived from an EMBL/GenBank/DDBJ whole genome shotgun (WGS) entry which is preliminary data.</text>
</comment>
<evidence type="ECO:0000313" key="9">
    <source>
        <dbReference type="EMBL" id="KTF03538.1"/>
    </source>
</evidence>
<dbReference type="InterPro" id="IPR000522">
    <property type="entry name" value="ABC_transptr_permease_BtuC"/>
</dbReference>
<feature type="transmembrane region" description="Helical" evidence="8">
    <location>
        <begin position="132"/>
        <end position="153"/>
    </location>
</feature>
<protein>
    <submittedName>
        <fullName evidence="9">Ferric enterobactin transport system permease protein FepD</fullName>
    </submittedName>
    <submittedName>
        <fullName evidence="10">Iron chelate uptake ABC transporter family permease subunit</fullName>
    </submittedName>
</protein>
<gene>
    <name evidence="9" type="primary">fepD</name>
    <name evidence="9" type="ORF">AQZ59_01668</name>
    <name evidence="10" type="ORF">QP858_05845</name>
</gene>
<sequence>MTIRIHDARAAAPASASAPAPAATAWEVGQAPVVRAHGAEPATGVVNLPTIESILHARRTQTRRRLALIALLALAACALFLLYDALDAWAIIGKLRATRLGALVVVAVSLTTATAVFQAVTRNRILSPSVMGFDSMFQLMATASIFFFGSARVSAVPNAVMFLINTVLMTGLAVSMFLTVLRGRRSNVYLLVLVGIVVGTFLRSITSLLSTVMDPGEYLTVADVGTASFAVVNTESLGISVIVAVAAIAYIVARSRVWDILSLGPEVAIALGLDYRREAKLALTASSLLVACATALVGPLMFFGLLVVNIAHYVGTSTRLRELIGVSAGVGVVVLVGGQALLEHVLHQATILPVVLELVGGLLLLAMIVKGTRR</sequence>
<dbReference type="PANTHER" id="PTHR30472:SF19">
    <property type="entry name" value="PETROBACTIN IMPORT SYSTEM PERMEASE PROTEIN YCLO"/>
    <property type="match status" value="1"/>
</dbReference>
<comment type="subcellular location">
    <subcellularLocation>
        <location evidence="1">Cell membrane</location>
        <topology evidence="1">Multi-pass membrane protein</topology>
    </subcellularLocation>
</comment>
<dbReference type="Gene3D" id="1.10.3470.10">
    <property type="entry name" value="ABC transporter involved in vitamin B12 uptake, BtuC"/>
    <property type="match status" value="1"/>
</dbReference>
<dbReference type="STRING" id="59561.AQZ59_01668"/>
<dbReference type="PATRIC" id="fig|59561.3.peg.1661"/>
<dbReference type="EMBL" id="JASPDQ010000012">
    <property type="protein sequence ID" value="MDK8601979.1"/>
    <property type="molecule type" value="Genomic_DNA"/>
</dbReference>
<comment type="similarity">
    <text evidence="2">Belongs to the binding-protein-dependent transport system permease family. FecCD subfamily.</text>
</comment>
<keyword evidence="4" id="KW-1003">Cell membrane</keyword>
<reference evidence="9 11" key="1">
    <citation type="submission" date="2015-11" db="EMBL/GenBank/DDBJ databases">
        <title>Draft Genome Sequence of the Type Strain Trueperella bernardiae LCDC 89-0504T, Isolated from Blood Culture.</title>
        <authorList>
            <person name="Bernier A.-M."/>
            <person name="Bernard K."/>
        </authorList>
    </citation>
    <scope>NUCLEOTIDE SEQUENCE [LARGE SCALE GENOMIC DNA]</scope>
    <source>
        <strain evidence="9 11">LCDC 89-0504</strain>
    </source>
</reference>
<feature type="transmembrane region" description="Helical" evidence="8">
    <location>
        <begin position="260"/>
        <end position="276"/>
    </location>
</feature>
<organism evidence="9 11">
    <name type="scientific">Trueperella bernardiae</name>
    <dbReference type="NCBI Taxonomy" id="59561"/>
    <lineage>
        <taxon>Bacteria</taxon>
        <taxon>Bacillati</taxon>
        <taxon>Actinomycetota</taxon>
        <taxon>Actinomycetes</taxon>
        <taxon>Actinomycetales</taxon>
        <taxon>Actinomycetaceae</taxon>
        <taxon>Trueperella</taxon>
    </lineage>
</organism>
<dbReference type="Proteomes" id="UP000054404">
    <property type="component" value="Unassembled WGS sequence"/>
</dbReference>
<evidence type="ECO:0000256" key="6">
    <source>
        <dbReference type="ARBA" id="ARBA00022989"/>
    </source>
</evidence>
<dbReference type="InterPro" id="IPR037294">
    <property type="entry name" value="ABC_BtuC-like"/>
</dbReference>
<dbReference type="GO" id="GO:0005886">
    <property type="term" value="C:plasma membrane"/>
    <property type="evidence" value="ECO:0007669"/>
    <property type="project" value="UniProtKB-SubCell"/>
</dbReference>
<feature type="transmembrane region" description="Helical" evidence="8">
    <location>
        <begin position="66"/>
        <end position="86"/>
    </location>
</feature>
<feature type="transmembrane region" description="Helical" evidence="8">
    <location>
        <begin position="229"/>
        <end position="253"/>
    </location>
</feature>
<evidence type="ECO:0000313" key="10">
    <source>
        <dbReference type="EMBL" id="MDK8601979.1"/>
    </source>
</evidence>
<dbReference type="GO" id="GO:0022857">
    <property type="term" value="F:transmembrane transporter activity"/>
    <property type="evidence" value="ECO:0007669"/>
    <property type="project" value="InterPro"/>
</dbReference>
<dbReference type="Proteomes" id="UP001225576">
    <property type="component" value="Unassembled WGS sequence"/>
</dbReference>
<evidence type="ECO:0000256" key="1">
    <source>
        <dbReference type="ARBA" id="ARBA00004651"/>
    </source>
</evidence>
<keyword evidence="11" id="KW-1185">Reference proteome</keyword>
<keyword evidence="3" id="KW-0813">Transport</keyword>
<evidence type="ECO:0000313" key="11">
    <source>
        <dbReference type="Proteomes" id="UP000054404"/>
    </source>
</evidence>
<feature type="transmembrane region" description="Helical" evidence="8">
    <location>
        <begin position="348"/>
        <end position="369"/>
    </location>
</feature>
<evidence type="ECO:0000256" key="8">
    <source>
        <dbReference type="SAM" id="Phobius"/>
    </source>
</evidence>
<dbReference type="PANTHER" id="PTHR30472">
    <property type="entry name" value="FERRIC ENTEROBACTIN TRANSPORT SYSTEM PERMEASE PROTEIN"/>
    <property type="match status" value="1"/>
</dbReference>
<reference evidence="10" key="2">
    <citation type="submission" date="2023-05" db="EMBL/GenBank/DDBJ databases">
        <title>Genomic Catalog of Human Bladder Bacteria.</title>
        <authorList>
            <person name="Du J."/>
        </authorList>
    </citation>
    <scope>NUCLEOTIDE SEQUENCE</scope>
    <source>
        <strain evidence="10">UMB1304A</strain>
    </source>
</reference>
<evidence type="ECO:0000256" key="4">
    <source>
        <dbReference type="ARBA" id="ARBA00022475"/>
    </source>
</evidence>
<dbReference type="GO" id="GO:0033214">
    <property type="term" value="P:siderophore-iron import into cell"/>
    <property type="evidence" value="ECO:0007669"/>
    <property type="project" value="TreeGrafter"/>
</dbReference>
<feature type="transmembrane region" description="Helical" evidence="8">
    <location>
        <begin position="288"/>
        <end position="311"/>
    </location>
</feature>
<feature type="transmembrane region" description="Helical" evidence="8">
    <location>
        <begin position="98"/>
        <end position="120"/>
    </location>
</feature>
<feature type="transmembrane region" description="Helical" evidence="8">
    <location>
        <begin position="323"/>
        <end position="342"/>
    </location>
</feature>
<dbReference type="Pfam" id="PF01032">
    <property type="entry name" value="FecCD"/>
    <property type="match status" value="1"/>
</dbReference>